<dbReference type="AlphaFoldDB" id="A0A8T6R708"/>
<keyword evidence="3" id="KW-0418">Kinase</keyword>
<dbReference type="InterPro" id="IPR027417">
    <property type="entry name" value="P-loop_NTPase"/>
</dbReference>
<dbReference type="EMBL" id="SAYU02000063">
    <property type="protein sequence ID" value="NHA69522.1"/>
    <property type="molecule type" value="Genomic_DNA"/>
</dbReference>
<evidence type="ECO:0000259" key="2">
    <source>
        <dbReference type="Pfam" id="PF01656"/>
    </source>
</evidence>
<evidence type="ECO:0000313" key="4">
    <source>
        <dbReference type="Proteomes" id="UP000287866"/>
    </source>
</evidence>
<sequence length="424" mass="43616">MTAAPTSVVTAVTHRDETALVAVLGDAPGLVLVRRCADLAELLSAGAAGVARVAVVSPDLRGLDRDALRHLAGHGVRVAGLVPGDDEAGERRLRQLGVATLLRPDDDAATVGTALRALGDASTSRPLPQEEPPPADEPPDAPEVPTPVTVVWGPTGAPGRSTVAVTLAARLAAAGVRTLLVDLDTWGASVAQLLGVVDEAPGVAAAARASEQGALDVPALARLAPEVLPGLRVLTGLPRADRWPELRTAAVEDVLRLARAVADHVVVDAGFAIEDDEELSYDTAAPRRNAATLAALDTADHLVVVGAADPVSLQRLVRAVQDVAVVPSPPPTVVVNKVRAGVAGSRPERAIREVLGRFAGLEDVRFLPWVPDDCDAAVLAGRGLPEVVPRSPLVAAVAALAADLDARAAPPATARHGRRRRVAV</sequence>
<dbReference type="SUPFAM" id="SSF52540">
    <property type="entry name" value="P-loop containing nucleoside triphosphate hydrolases"/>
    <property type="match status" value="1"/>
</dbReference>
<keyword evidence="3" id="KW-0808">Transferase</keyword>
<feature type="domain" description="CobQ/CobB/MinD/ParA nucleotide binding" evidence="2">
    <location>
        <begin position="151"/>
        <end position="376"/>
    </location>
</feature>
<dbReference type="RefSeq" id="WP_165566839.1">
    <property type="nucleotide sequence ID" value="NZ_SAYU02000063.1"/>
</dbReference>
<dbReference type="InterPro" id="IPR002586">
    <property type="entry name" value="CobQ/CobB/MinD/ParA_Nub-bd_dom"/>
</dbReference>
<proteinExistence type="predicted"/>
<name>A0A8T6R708_9MICO</name>
<keyword evidence="4" id="KW-1185">Reference proteome</keyword>
<gene>
    <name evidence="3" type="ORF">EPD83_015885</name>
</gene>
<organism evidence="3 4">
    <name type="scientific">Phycicoccus flavus</name>
    <dbReference type="NCBI Taxonomy" id="2502783"/>
    <lineage>
        <taxon>Bacteria</taxon>
        <taxon>Bacillati</taxon>
        <taxon>Actinomycetota</taxon>
        <taxon>Actinomycetes</taxon>
        <taxon>Micrococcales</taxon>
        <taxon>Intrasporangiaceae</taxon>
        <taxon>Phycicoccus</taxon>
    </lineage>
</organism>
<evidence type="ECO:0000256" key="1">
    <source>
        <dbReference type="SAM" id="MobiDB-lite"/>
    </source>
</evidence>
<protein>
    <submittedName>
        <fullName evidence="3">Tyrosine-protein kinase family protein</fullName>
    </submittedName>
</protein>
<dbReference type="Gene3D" id="3.40.50.300">
    <property type="entry name" value="P-loop containing nucleotide triphosphate hydrolases"/>
    <property type="match status" value="1"/>
</dbReference>
<feature type="region of interest" description="Disordered" evidence="1">
    <location>
        <begin position="118"/>
        <end position="148"/>
    </location>
</feature>
<accession>A0A8T6R708</accession>
<dbReference type="Pfam" id="PF01656">
    <property type="entry name" value="CbiA"/>
    <property type="match status" value="1"/>
</dbReference>
<evidence type="ECO:0000313" key="3">
    <source>
        <dbReference type="EMBL" id="NHA69522.1"/>
    </source>
</evidence>
<comment type="caution">
    <text evidence="3">The sequence shown here is derived from an EMBL/GenBank/DDBJ whole genome shotgun (WGS) entry which is preliminary data.</text>
</comment>
<dbReference type="GO" id="GO:0016301">
    <property type="term" value="F:kinase activity"/>
    <property type="evidence" value="ECO:0007669"/>
    <property type="project" value="UniProtKB-KW"/>
</dbReference>
<dbReference type="Proteomes" id="UP000287866">
    <property type="component" value="Unassembled WGS sequence"/>
</dbReference>
<reference evidence="3" key="1">
    <citation type="submission" date="2020-03" db="EMBL/GenBank/DDBJ databases">
        <title>Phycicoccus flavus sp. nov., a novel endophytic actinobacterium isolated from branch of Kandelia candel.</title>
        <authorList>
            <person name="Tuo L."/>
        </authorList>
    </citation>
    <scope>NUCLEOTIDE SEQUENCE</scope>
    <source>
        <strain evidence="3">CMS6Z-2</strain>
    </source>
</reference>